<evidence type="ECO:0008006" key="4">
    <source>
        <dbReference type="Google" id="ProtNLM"/>
    </source>
</evidence>
<dbReference type="Proteomes" id="UP000521943">
    <property type="component" value="Unassembled WGS sequence"/>
</dbReference>
<protein>
    <recommendedName>
        <fullName evidence="4">Secreted protein</fullName>
    </recommendedName>
</protein>
<name>A0A8H6HR53_9AGAR</name>
<proteinExistence type="predicted"/>
<feature type="chain" id="PRO_5034316736" description="Secreted protein" evidence="1">
    <location>
        <begin position="20"/>
        <end position="95"/>
    </location>
</feature>
<comment type="caution">
    <text evidence="2">The sequence shown here is derived from an EMBL/GenBank/DDBJ whole genome shotgun (WGS) entry which is preliminary data.</text>
</comment>
<keyword evidence="1" id="KW-0732">Signal</keyword>
<evidence type="ECO:0000256" key="1">
    <source>
        <dbReference type="SAM" id="SignalP"/>
    </source>
</evidence>
<keyword evidence="3" id="KW-1185">Reference proteome</keyword>
<accession>A0A8H6HR53</accession>
<feature type="signal peptide" evidence="1">
    <location>
        <begin position="1"/>
        <end position="19"/>
    </location>
</feature>
<evidence type="ECO:0000313" key="2">
    <source>
        <dbReference type="EMBL" id="KAF6751225.1"/>
    </source>
</evidence>
<dbReference type="EMBL" id="JACGCI010000052">
    <property type="protein sequence ID" value="KAF6751225.1"/>
    <property type="molecule type" value="Genomic_DNA"/>
</dbReference>
<gene>
    <name evidence="2" type="ORF">DFP72DRAFT_500999</name>
</gene>
<organism evidence="2 3">
    <name type="scientific">Ephemerocybe angulata</name>
    <dbReference type="NCBI Taxonomy" id="980116"/>
    <lineage>
        <taxon>Eukaryota</taxon>
        <taxon>Fungi</taxon>
        <taxon>Dikarya</taxon>
        <taxon>Basidiomycota</taxon>
        <taxon>Agaricomycotina</taxon>
        <taxon>Agaricomycetes</taxon>
        <taxon>Agaricomycetidae</taxon>
        <taxon>Agaricales</taxon>
        <taxon>Agaricineae</taxon>
        <taxon>Psathyrellaceae</taxon>
        <taxon>Ephemerocybe</taxon>
    </lineage>
</organism>
<reference evidence="2 3" key="1">
    <citation type="submission" date="2020-07" db="EMBL/GenBank/DDBJ databases">
        <title>Comparative genomics of pyrophilous fungi reveals a link between fire events and developmental genes.</title>
        <authorList>
            <consortium name="DOE Joint Genome Institute"/>
            <person name="Steindorff A.S."/>
            <person name="Carver A."/>
            <person name="Calhoun S."/>
            <person name="Stillman K."/>
            <person name="Liu H."/>
            <person name="Lipzen A."/>
            <person name="Pangilinan J."/>
            <person name="Labutti K."/>
            <person name="Bruns T.D."/>
            <person name="Grigoriev I.V."/>
        </authorList>
    </citation>
    <scope>NUCLEOTIDE SEQUENCE [LARGE SCALE GENOMIC DNA]</scope>
    <source>
        <strain evidence="2 3">CBS 144469</strain>
    </source>
</reference>
<dbReference type="AlphaFoldDB" id="A0A8H6HR53"/>
<sequence>MIPSLSQFAVGCLVVVVVSQSFRGRSQLHHAIRHSTEEDPVAESQANATLSWNACTYIRMSFSFLETVPAISHFNETGYRPSTNATYPLAPLDNI</sequence>
<evidence type="ECO:0000313" key="3">
    <source>
        <dbReference type="Proteomes" id="UP000521943"/>
    </source>
</evidence>